<evidence type="ECO:0008006" key="18">
    <source>
        <dbReference type="Google" id="ProtNLM"/>
    </source>
</evidence>
<evidence type="ECO:0000256" key="5">
    <source>
        <dbReference type="ARBA" id="ARBA00022692"/>
    </source>
</evidence>
<evidence type="ECO:0000256" key="6">
    <source>
        <dbReference type="ARBA" id="ARBA00023004"/>
    </source>
</evidence>
<comment type="caution">
    <text evidence="16">The sequence shown here is derived from an EMBL/GenBank/DDBJ whole genome shotgun (WGS) entry which is preliminary data.</text>
</comment>
<keyword evidence="9 11" id="KW-0472">Membrane</keyword>
<feature type="signal peptide" evidence="13">
    <location>
        <begin position="1"/>
        <end position="22"/>
    </location>
</feature>
<evidence type="ECO:0000256" key="8">
    <source>
        <dbReference type="ARBA" id="ARBA00023077"/>
    </source>
</evidence>
<dbReference type="eggNOG" id="COG4773">
    <property type="taxonomic scope" value="Bacteria"/>
</dbReference>
<dbReference type="InterPro" id="IPR000531">
    <property type="entry name" value="Beta-barrel_TonB"/>
</dbReference>
<keyword evidence="8 12" id="KW-0798">TonB box</keyword>
<evidence type="ECO:0000256" key="13">
    <source>
        <dbReference type="SAM" id="SignalP"/>
    </source>
</evidence>
<comment type="subcellular location">
    <subcellularLocation>
        <location evidence="1 11">Cell outer membrane</location>
        <topology evidence="1 11">Multi-pass membrane protein</topology>
    </subcellularLocation>
</comment>
<protein>
    <recommendedName>
        <fullName evidence="18">TonB-denpendent receptor</fullName>
    </recommendedName>
</protein>
<keyword evidence="7" id="KW-0406">Ion transport</keyword>
<dbReference type="InterPro" id="IPR039426">
    <property type="entry name" value="TonB-dep_rcpt-like"/>
</dbReference>
<evidence type="ECO:0000256" key="2">
    <source>
        <dbReference type="ARBA" id="ARBA00022448"/>
    </source>
</evidence>
<evidence type="ECO:0000256" key="10">
    <source>
        <dbReference type="ARBA" id="ARBA00023237"/>
    </source>
</evidence>
<keyword evidence="5 11" id="KW-0812">Transmembrane</keyword>
<dbReference type="STRING" id="1280946.HY29_06300"/>
<evidence type="ECO:0000256" key="3">
    <source>
        <dbReference type="ARBA" id="ARBA00022452"/>
    </source>
</evidence>
<evidence type="ECO:0000256" key="4">
    <source>
        <dbReference type="ARBA" id="ARBA00022496"/>
    </source>
</evidence>
<keyword evidence="6" id="KW-0408">Iron</keyword>
<sequence>MLLKQTLFATASAVLLLGAAHAQEADTQTDTQNERESAIDRVLGTVTVTATKKKDVENVQDVAVAVSAFNADTLDALNVTTLESLSYSSPNVSLDDVGTARGTANFAIRGLGVNSSIPSIDPAVGVFIDGVYIGVNSQVVVDLFDVDSIEILRGPQGLLFGRNTTGGAVVINTGNPTDEFTYKVGVDVNGPIDDDRGGASAKVQGYVSGPLIEGVLNGKLGASYVTDAGYFKNQYNGDNHGELQAATYRGALEFTPTERLTFLGKVEYSDSRGDGPSGQNRSYFERDTFDMSINEPGFGEAETTFGSLRTDYDVDFGNGRITNIFGYRDLETTSRADIDATPFTLFHSDAEFNAEQFSDELRYAGTFGKADVTTGLYYFEQELEYTEIRNLPTTRPSALPASIPWGFYGGGKMDHSVWGAFVNVDYALTDKLVGTVGLRYSDEEKDADVVFIRPRFPCSVVQGTCSPDGTNDLIALISGGAQEPNGFSDGNTWSNWTPKLGLQYFWNDYVQTYATWSKGFRSGGYNFRITDVPIFYQFVAQTGNLGFDEEELDAYEVGFKSQSEDGRIQINGSVFYTDIKNMQREVNTAGSSGVVQNIINTADATIYGVETDGRWAITDTLLGTFNVGIIDASYDKVFFDLDADGVVGQSDLALDLPRVPELTWGVGLIKDIDMGANGALVAGVNFQHRDRIAYTDSNFGWVQAGDMLDFNLTWETPFNGLSASLYGKNMLDEVQAGNDTQLPFPGPLSTGVNYSYPAYPAGGTFSPLKKGRMLGMELTYEY</sequence>
<evidence type="ECO:0000313" key="16">
    <source>
        <dbReference type="EMBL" id="KCZ50958.1"/>
    </source>
</evidence>
<dbReference type="EMBL" id="AWFF01000098">
    <property type="protein sequence ID" value="KCZ50958.1"/>
    <property type="molecule type" value="Genomic_DNA"/>
</dbReference>
<keyword evidence="2 11" id="KW-0813">Transport</keyword>
<dbReference type="GO" id="GO:0006826">
    <property type="term" value="P:iron ion transport"/>
    <property type="evidence" value="ECO:0007669"/>
    <property type="project" value="UniProtKB-KW"/>
</dbReference>
<evidence type="ECO:0000256" key="7">
    <source>
        <dbReference type="ARBA" id="ARBA00023065"/>
    </source>
</evidence>
<keyword evidence="10 11" id="KW-0998">Cell outer membrane</keyword>
<organism evidence="16 17">
    <name type="scientific">Hyphomonas beringensis</name>
    <dbReference type="NCBI Taxonomy" id="1280946"/>
    <lineage>
        <taxon>Bacteria</taxon>
        <taxon>Pseudomonadati</taxon>
        <taxon>Pseudomonadota</taxon>
        <taxon>Alphaproteobacteria</taxon>
        <taxon>Hyphomonadales</taxon>
        <taxon>Hyphomonadaceae</taxon>
        <taxon>Hyphomonas</taxon>
    </lineage>
</organism>
<evidence type="ECO:0000259" key="14">
    <source>
        <dbReference type="Pfam" id="PF00593"/>
    </source>
</evidence>
<evidence type="ECO:0000256" key="12">
    <source>
        <dbReference type="RuleBase" id="RU003357"/>
    </source>
</evidence>
<dbReference type="OrthoDB" id="7313036at2"/>
<keyword evidence="4" id="KW-0410">Iron transport</keyword>
<dbReference type="Pfam" id="PF07715">
    <property type="entry name" value="Plug"/>
    <property type="match status" value="1"/>
</dbReference>
<evidence type="ECO:0000256" key="1">
    <source>
        <dbReference type="ARBA" id="ARBA00004571"/>
    </source>
</evidence>
<dbReference type="Proteomes" id="UP000027037">
    <property type="component" value="Unassembled WGS sequence"/>
</dbReference>
<evidence type="ECO:0000259" key="15">
    <source>
        <dbReference type="Pfam" id="PF07715"/>
    </source>
</evidence>
<dbReference type="PATRIC" id="fig|1280946.3.peg.3357"/>
<accession>A0A062TZP0</accession>
<dbReference type="RefSeq" id="WP_034799315.1">
    <property type="nucleotide sequence ID" value="NZ_AWFF01000098.1"/>
</dbReference>
<dbReference type="InterPro" id="IPR036942">
    <property type="entry name" value="Beta-barrel_TonB_sf"/>
</dbReference>
<keyword evidence="17" id="KW-1185">Reference proteome</keyword>
<feature type="chain" id="PRO_5001614621" description="TonB-denpendent receptor" evidence="13">
    <location>
        <begin position="23"/>
        <end position="782"/>
    </location>
</feature>
<keyword evidence="13" id="KW-0732">Signal</keyword>
<evidence type="ECO:0000256" key="9">
    <source>
        <dbReference type="ARBA" id="ARBA00023136"/>
    </source>
</evidence>
<keyword evidence="3 11" id="KW-1134">Transmembrane beta strand</keyword>
<reference evidence="16 17" key="1">
    <citation type="journal article" date="2014" name="Antonie Van Leeuwenhoek">
        <title>Hyphomonas beringensis sp. nov. and Hyphomonas chukchiensis sp. nov., isolated from surface seawater of the Bering Sea and Chukchi Sea.</title>
        <authorList>
            <person name="Li C."/>
            <person name="Lai Q."/>
            <person name="Li G."/>
            <person name="Dong C."/>
            <person name="Wang J."/>
            <person name="Liao Y."/>
            <person name="Shao Z."/>
        </authorList>
    </citation>
    <scope>NUCLEOTIDE SEQUENCE [LARGE SCALE GENOMIC DNA]</scope>
    <source>
        <strain evidence="16 17">25B14_1</strain>
    </source>
</reference>
<feature type="domain" description="TonB-dependent receptor-like beta-barrel" evidence="14">
    <location>
        <begin position="262"/>
        <end position="729"/>
    </location>
</feature>
<dbReference type="PANTHER" id="PTHR32552">
    <property type="entry name" value="FERRICHROME IRON RECEPTOR-RELATED"/>
    <property type="match status" value="1"/>
</dbReference>
<dbReference type="AlphaFoldDB" id="A0A062TZP0"/>
<comment type="similarity">
    <text evidence="11 12">Belongs to the TonB-dependent receptor family.</text>
</comment>
<gene>
    <name evidence="16" type="ORF">HY29_06300</name>
</gene>
<dbReference type="Gene3D" id="2.40.170.20">
    <property type="entry name" value="TonB-dependent receptor, beta-barrel domain"/>
    <property type="match status" value="1"/>
</dbReference>
<evidence type="ECO:0000313" key="17">
    <source>
        <dbReference type="Proteomes" id="UP000027037"/>
    </source>
</evidence>
<feature type="domain" description="TonB-dependent receptor plug" evidence="15">
    <location>
        <begin position="59"/>
        <end position="168"/>
    </location>
</feature>
<dbReference type="SUPFAM" id="SSF56935">
    <property type="entry name" value="Porins"/>
    <property type="match status" value="1"/>
</dbReference>
<name>A0A062TZP0_9PROT</name>
<dbReference type="InterPro" id="IPR012910">
    <property type="entry name" value="Plug_dom"/>
</dbReference>
<evidence type="ECO:0000256" key="11">
    <source>
        <dbReference type="PROSITE-ProRule" id="PRU01360"/>
    </source>
</evidence>
<proteinExistence type="inferred from homology"/>
<dbReference type="Pfam" id="PF00593">
    <property type="entry name" value="TonB_dep_Rec_b-barrel"/>
    <property type="match status" value="1"/>
</dbReference>
<dbReference type="PROSITE" id="PS52016">
    <property type="entry name" value="TONB_DEPENDENT_REC_3"/>
    <property type="match status" value="1"/>
</dbReference>
<dbReference type="GO" id="GO:0009279">
    <property type="term" value="C:cell outer membrane"/>
    <property type="evidence" value="ECO:0007669"/>
    <property type="project" value="UniProtKB-SubCell"/>
</dbReference>
<dbReference type="PANTHER" id="PTHR32552:SF81">
    <property type="entry name" value="TONB-DEPENDENT OUTER MEMBRANE RECEPTOR"/>
    <property type="match status" value="1"/>
</dbReference>